<proteinExistence type="predicted"/>
<organism evidence="1 2">
    <name type="scientific">Candidatus Kaiserbacteria bacterium RIFCSPLOWO2_01_FULL_51_21</name>
    <dbReference type="NCBI Taxonomy" id="1798508"/>
    <lineage>
        <taxon>Bacteria</taxon>
        <taxon>Candidatus Kaiseribacteriota</taxon>
    </lineage>
</organism>
<evidence type="ECO:0000313" key="1">
    <source>
        <dbReference type="EMBL" id="OGG71367.1"/>
    </source>
</evidence>
<dbReference type="AlphaFoldDB" id="A0A1F6ECN2"/>
<name>A0A1F6ECN2_9BACT</name>
<dbReference type="EMBL" id="MFLV01000023">
    <property type="protein sequence ID" value="OGG71367.1"/>
    <property type="molecule type" value="Genomic_DNA"/>
</dbReference>
<sequence length="155" mass="17168">MVLAFGEHYRDTLPGLGMPEDDPARRVFRTTEGDSEAEELGCRDALFDRKCLVAERLLRLALLSLSRGFGQDIGQDLLPSFDIVFGQLLTDLFWADARSRLLLDDDRLTVPTLPSGNCPDLKSFLLRGLQKTAFLDPLKLLVELGLGYGSAALEI</sequence>
<gene>
    <name evidence="1" type="ORF">A3A35_01300</name>
</gene>
<comment type="caution">
    <text evidence="1">The sequence shown here is derived from an EMBL/GenBank/DDBJ whole genome shotgun (WGS) entry which is preliminary data.</text>
</comment>
<evidence type="ECO:0000313" key="2">
    <source>
        <dbReference type="Proteomes" id="UP000179115"/>
    </source>
</evidence>
<dbReference type="Proteomes" id="UP000179115">
    <property type="component" value="Unassembled WGS sequence"/>
</dbReference>
<protein>
    <submittedName>
        <fullName evidence="1">Uncharacterized protein</fullName>
    </submittedName>
</protein>
<accession>A0A1F6ECN2</accession>
<reference evidence="1 2" key="1">
    <citation type="journal article" date="2016" name="Nat. Commun.">
        <title>Thousands of microbial genomes shed light on interconnected biogeochemical processes in an aquifer system.</title>
        <authorList>
            <person name="Anantharaman K."/>
            <person name="Brown C.T."/>
            <person name="Hug L.A."/>
            <person name="Sharon I."/>
            <person name="Castelle C.J."/>
            <person name="Probst A.J."/>
            <person name="Thomas B.C."/>
            <person name="Singh A."/>
            <person name="Wilkins M.J."/>
            <person name="Karaoz U."/>
            <person name="Brodie E.L."/>
            <person name="Williams K.H."/>
            <person name="Hubbard S.S."/>
            <person name="Banfield J.F."/>
        </authorList>
    </citation>
    <scope>NUCLEOTIDE SEQUENCE [LARGE SCALE GENOMIC DNA]</scope>
</reference>